<dbReference type="InterPro" id="IPR031052">
    <property type="entry name" value="FHY3/FAR1"/>
</dbReference>
<gene>
    <name evidence="3" type="ORF">OLEA9_A084355</name>
</gene>
<dbReference type="GO" id="GO:0006355">
    <property type="term" value="P:regulation of DNA-templated transcription"/>
    <property type="evidence" value="ECO:0007669"/>
    <property type="project" value="UniProtKB-UniRule"/>
</dbReference>
<evidence type="ECO:0000313" key="3">
    <source>
        <dbReference type="EMBL" id="CAA2963280.1"/>
    </source>
</evidence>
<keyword evidence="1" id="KW-0539">Nucleus</keyword>
<dbReference type="PANTHER" id="PTHR31669">
    <property type="entry name" value="PROTEIN FAR1-RELATED SEQUENCE 10-RELATED"/>
    <property type="match status" value="1"/>
</dbReference>
<comment type="similarity">
    <text evidence="1">Belongs to the FHY3/FAR1 family.</text>
</comment>
<comment type="function">
    <text evidence="1">Putative transcription activator involved in regulating light control of development.</text>
</comment>
<sequence>MHGQAPHGIITDQDRAMQNAIEIVFPNTKHRCCLWHILKKLPEKFRYNVDKVSIIQSIHELVYDSQFIEQFEDWWRAMIDMYVLHDNDWLTGLYESRCWVPCYFKTTFWAGMSTTQRSESMNAFFDGYVHSKTSLK</sequence>
<dbReference type="OrthoDB" id="747268at2759"/>
<reference evidence="3 4" key="1">
    <citation type="submission" date="2019-12" db="EMBL/GenBank/DDBJ databases">
        <authorList>
            <person name="Alioto T."/>
            <person name="Alioto T."/>
            <person name="Gomez Garrido J."/>
        </authorList>
    </citation>
    <scope>NUCLEOTIDE SEQUENCE [LARGE SCALE GENOMIC DNA]</scope>
</reference>
<dbReference type="Proteomes" id="UP000594638">
    <property type="component" value="Unassembled WGS sequence"/>
</dbReference>
<name>A0A8S0Q7S6_OLEEU</name>
<keyword evidence="1" id="KW-0862">Zinc</keyword>
<keyword evidence="1" id="KW-0479">Metal-binding</keyword>
<dbReference type="EMBL" id="CACTIH010001808">
    <property type="protein sequence ID" value="CAA2963280.1"/>
    <property type="molecule type" value="Genomic_DNA"/>
</dbReference>
<dbReference type="InterPro" id="IPR018289">
    <property type="entry name" value="MULE_transposase_dom"/>
</dbReference>
<protein>
    <recommendedName>
        <fullName evidence="1">Protein FAR1-RELATED SEQUENCE</fullName>
    </recommendedName>
</protein>
<comment type="caution">
    <text evidence="3">The sequence shown here is derived from an EMBL/GenBank/DDBJ whole genome shotgun (WGS) entry which is preliminary data.</text>
</comment>
<accession>A0A8S0Q7S6</accession>
<dbReference type="PANTHER" id="PTHR31669:SF251">
    <property type="entry name" value="PROTEIN FAR1-RELATED SEQUENCE"/>
    <property type="match status" value="1"/>
</dbReference>
<dbReference type="GO" id="GO:0008270">
    <property type="term" value="F:zinc ion binding"/>
    <property type="evidence" value="ECO:0007669"/>
    <property type="project" value="UniProtKB-UniRule"/>
</dbReference>
<evidence type="ECO:0000259" key="2">
    <source>
        <dbReference type="Pfam" id="PF10551"/>
    </source>
</evidence>
<dbReference type="Gramene" id="OE9A084355T1">
    <property type="protein sequence ID" value="OE9A084355C1"/>
    <property type="gene ID" value="OE9A084355"/>
</dbReference>
<comment type="subcellular location">
    <subcellularLocation>
        <location evidence="1">Nucleus</location>
    </subcellularLocation>
</comment>
<keyword evidence="1" id="KW-0863">Zinc-finger</keyword>
<dbReference type="GO" id="GO:0005634">
    <property type="term" value="C:nucleus"/>
    <property type="evidence" value="ECO:0007669"/>
    <property type="project" value="UniProtKB-SubCell"/>
</dbReference>
<proteinExistence type="inferred from homology"/>
<dbReference type="Pfam" id="PF10551">
    <property type="entry name" value="MULE"/>
    <property type="match status" value="1"/>
</dbReference>
<feature type="domain" description="MULE transposase" evidence="2">
    <location>
        <begin position="1"/>
        <end position="40"/>
    </location>
</feature>
<keyword evidence="4" id="KW-1185">Reference proteome</keyword>
<evidence type="ECO:0000313" key="4">
    <source>
        <dbReference type="Proteomes" id="UP000594638"/>
    </source>
</evidence>
<evidence type="ECO:0000256" key="1">
    <source>
        <dbReference type="RuleBase" id="RU367018"/>
    </source>
</evidence>
<organism evidence="3 4">
    <name type="scientific">Olea europaea subsp. europaea</name>
    <dbReference type="NCBI Taxonomy" id="158383"/>
    <lineage>
        <taxon>Eukaryota</taxon>
        <taxon>Viridiplantae</taxon>
        <taxon>Streptophyta</taxon>
        <taxon>Embryophyta</taxon>
        <taxon>Tracheophyta</taxon>
        <taxon>Spermatophyta</taxon>
        <taxon>Magnoliopsida</taxon>
        <taxon>eudicotyledons</taxon>
        <taxon>Gunneridae</taxon>
        <taxon>Pentapetalae</taxon>
        <taxon>asterids</taxon>
        <taxon>lamiids</taxon>
        <taxon>Lamiales</taxon>
        <taxon>Oleaceae</taxon>
        <taxon>Oleeae</taxon>
        <taxon>Olea</taxon>
    </lineage>
</organism>
<dbReference type="AlphaFoldDB" id="A0A8S0Q7S6"/>